<dbReference type="GO" id="GO:0031514">
    <property type="term" value="C:motile cilium"/>
    <property type="evidence" value="ECO:0007669"/>
    <property type="project" value="TreeGrafter"/>
</dbReference>
<feature type="region of interest" description="Disordered" evidence="7">
    <location>
        <begin position="1"/>
        <end position="25"/>
    </location>
</feature>
<evidence type="ECO:0000256" key="4">
    <source>
        <dbReference type="ARBA" id="ARBA00023212"/>
    </source>
</evidence>
<proteinExistence type="predicted"/>
<dbReference type="AlphaFoldDB" id="A0AAN8XBZ7"/>
<organism evidence="8 9">
    <name type="scientific">Halocaridina rubra</name>
    <name type="common">Hawaiian red shrimp</name>
    <dbReference type="NCBI Taxonomy" id="373956"/>
    <lineage>
        <taxon>Eukaryota</taxon>
        <taxon>Metazoa</taxon>
        <taxon>Ecdysozoa</taxon>
        <taxon>Arthropoda</taxon>
        <taxon>Crustacea</taxon>
        <taxon>Multicrustacea</taxon>
        <taxon>Malacostraca</taxon>
        <taxon>Eumalacostraca</taxon>
        <taxon>Eucarida</taxon>
        <taxon>Decapoda</taxon>
        <taxon>Pleocyemata</taxon>
        <taxon>Caridea</taxon>
        <taxon>Atyoidea</taxon>
        <taxon>Atyidae</taxon>
        <taxon>Halocaridina</taxon>
    </lineage>
</organism>
<feature type="coiled-coil region" evidence="6">
    <location>
        <begin position="187"/>
        <end position="310"/>
    </location>
</feature>
<dbReference type="Proteomes" id="UP001381693">
    <property type="component" value="Unassembled WGS sequence"/>
</dbReference>
<name>A0AAN8XBZ7_HALRR</name>
<keyword evidence="3" id="KW-0963">Cytoplasm</keyword>
<comment type="caution">
    <text evidence="8">The sequence shown here is derived from an EMBL/GenBank/DDBJ whole genome shotgun (WGS) entry which is preliminary data.</text>
</comment>
<sequence length="326" mass="38515">MCAFQTPTGSKTEEQKLSAKTSKGVSQLAKKSALSVRLIRELLPSRPFKTPQIDDTDLKKESESDEHMDTLSLKKIHNDLDILEKIFLDLSEETKKQNTFTSLTRFIEHEKIDQERKADFIALFQGEKWKAKFFEKSNRLKSLQRELRTVKEDTQSLMLAKDEEITQLRKEIEAVKTINPKRLNFERTAAKTQIENLQFQIEQEEEDINKKIAKVGREIPQEIRVHDALAAFLKECCAKLEDKIEEWEIKFNEDTSVKREEVGQWQGEVQRKKIQLEDLERRYGEYWSVVKEYEAEQEAERLKKEEEDKLHWAASKIQAWWKGYMM</sequence>
<dbReference type="GO" id="GO:0005856">
    <property type="term" value="C:cytoskeleton"/>
    <property type="evidence" value="ECO:0007669"/>
    <property type="project" value="UniProtKB-SubCell"/>
</dbReference>
<gene>
    <name evidence="8" type="ORF">SK128_010063</name>
</gene>
<reference evidence="8 9" key="1">
    <citation type="submission" date="2023-11" db="EMBL/GenBank/DDBJ databases">
        <title>Halocaridina rubra genome assembly.</title>
        <authorList>
            <person name="Smith C."/>
        </authorList>
    </citation>
    <scope>NUCLEOTIDE SEQUENCE [LARGE SCALE GENOMIC DNA]</scope>
    <source>
        <strain evidence="8">EP-1</strain>
        <tissue evidence="8">Whole</tissue>
    </source>
</reference>
<keyword evidence="6" id="KW-0175">Coiled coil</keyword>
<keyword evidence="9" id="KW-1185">Reference proteome</keyword>
<evidence type="ECO:0000313" key="9">
    <source>
        <dbReference type="Proteomes" id="UP001381693"/>
    </source>
</evidence>
<keyword evidence="5" id="KW-0966">Cell projection</keyword>
<evidence type="ECO:0000256" key="3">
    <source>
        <dbReference type="ARBA" id="ARBA00022490"/>
    </source>
</evidence>
<dbReference type="InterPro" id="IPR042618">
    <property type="entry name" value="IQCG"/>
</dbReference>
<evidence type="ECO:0000256" key="6">
    <source>
        <dbReference type="SAM" id="Coils"/>
    </source>
</evidence>
<feature type="compositionally biased region" description="Polar residues" evidence="7">
    <location>
        <begin position="1"/>
        <end position="10"/>
    </location>
</feature>
<evidence type="ECO:0008006" key="10">
    <source>
        <dbReference type="Google" id="ProtNLM"/>
    </source>
</evidence>
<dbReference type="PANTHER" id="PTHR14871">
    <property type="entry name" value="DYNEIN REGULATORY COMPLEX PROTEIN 9"/>
    <property type="match status" value="1"/>
</dbReference>
<dbReference type="PANTHER" id="PTHR14871:SF1">
    <property type="entry name" value="DYNEIN REGULATORY COMPLEX PROTEIN 9"/>
    <property type="match status" value="1"/>
</dbReference>
<accession>A0AAN8XBZ7</accession>
<comment type="subcellular location">
    <subcellularLocation>
        <location evidence="2">Cell projection</location>
    </subcellularLocation>
    <subcellularLocation>
        <location evidence="1">Cytoplasm</location>
        <location evidence="1">Cytoskeleton</location>
    </subcellularLocation>
</comment>
<dbReference type="EMBL" id="JAXCGZ010006237">
    <property type="protein sequence ID" value="KAK7079961.1"/>
    <property type="molecule type" value="Genomic_DNA"/>
</dbReference>
<evidence type="ECO:0000256" key="7">
    <source>
        <dbReference type="SAM" id="MobiDB-lite"/>
    </source>
</evidence>
<evidence type="ECO:0000313" key="8">
    <source>
        <dbReference type="EMBL" id="KAK7079961.1"/>
    </source>
</evidence>
<dbReference type="GO" id="GO:0044782">
    <property type="term" value="P:cilium organization"/>
    <property type="evidence" value="ECO:0007669"/>
    <property type="project" value="TreeGrafter"/>
</dbReference>
<evidence type="ECO:0000256" key="2">
    <source>
        <dbReference type="ARBA" id="ARBA00004316"/>
    </source>
</evidence>
<protein>
    <recommendedName>
        <fullName evidence="10">Dynein regulatory complex protein 9</fullName>
    </recommendedName>
</protein>
<dbReference type="PROSITE" id="PS50096">
    <property type="entry name" value="IQ"/>
    <property type="match status" value="1"/>
</dbReference>
<dbReference type="GO" id="GO:0005737">
    <property type="term" value="C:cytoplasm"/>
    <property type="evidence" value="ECO:0007669"/>
    <property type="project" value="TreeGrafter"/>
</dbReference>
<evidence type="ECO:0000256" key="1">
    <source>
        <dbReference type="ARBA" id="ARBA00004245"/>
    </source>
</evidence>
<keyword evidence="4" id="KW-0206">Cytoskeleton</keyword>
<evidence type="ECO:0000256" key="5">
    <source>
        <dbReference type="ARBA" id="ARBA00023273"/>
    </source>
</evidence>